<dbReference type="RefSeq" id="WP_255189175.1">
    <property type="nucleotide sequence ID" value="NZ_CP113517.1"/>
</dbReference>
<dbReference type="PANTHER" id="PTHR11908">
    <property type="entry name" value="XANTHINE DEHYDROGENASE"/>
    <property type="match status" value="1"/>
</dbReference>
<dbReference type="Pfam" id="PF01315">
    <property type="entry name" value="Ald_Xan_dh_C"/>
    <property type="match status" value="1"/>
</dbReference>
<dbReference type="SMART" id="SM01008">
    <property type="entry name" value="Ald_Xan_dh_C"/>
    <property type="match status" value="1"/>
</dbReference>
<evidence type="ECO:0000256" key="3">
    <source>
        <dbReference type="ARBA" id="ARBA00023002"/>
    </source>
</evidence>
<dbReference type="Pfam" id="PF20256">
    <property type="entry name" value="MoCoBD_2"/>
    <property type="match status" value="1"/>
</dbReference>
<sequence>MRLDDAALHAMGASQFTDDLPAPADCLFLQPVLSTLAHGLIEKLDTQAAHALPGVVKIFTAADIPGQNQVGNVATDEVLLADKEVVYHGQVLALVVAESASIARQAAALVTVDYQPLPAVFDARAADGLGLHIAPKRLFACGDVEAAFAECAWIVEGSARTGAQEHMYLETQAAIAYPLENRGLKVFSATQSPGMTQRIIARMLGLAMHQVEVDVLRLGGGFGGKEEQATPFAAMVALAALHLQRPVKLTLRRDEDCNITGKRHPYEADFKLGLDADGKILAYQVDFYQNAGAYADLSLAILERTLFHAGNAYYTPNMQVSAVSCRTHLPPNTAFRGFGGPQAMFALEAAIFKAAQAMGVEPSELQRRNLLKEGDSFYYGMPAQRCQTESSWAQAEQNFAWRQRQREIDAFNATHTLEKKAMAIMPICFGISFTATFLNQADALVHVYADGSVNVSCGAVEMGQGVKSKLVKVVAQTFGIAEQRIKIESTNTGRIANMSPTAASTGADMNGQAARMACSQIKQRLLTVAAGLLENTEVSRLSIENERVVYQGQPTDLSWNKLISQAYLARTALSAHAHYATPDVFFDRTVNKGHPFVYHVYGCASVEVTVDCLRGRYCIDRVSIVHDDGKPLDEIIDRGQIEGAVVQGLGWMTLEQVAYDAGGRLQTGKLSVYKIPDMHFAPEIDVNFLENADNPSGLLHSKAVGEPPLMYGIAVYFALTKAIQAFNPGWQADFDAPMTPERVLLALYGKNISPA</sequence>
<dbReference type="InterPro" id="IPR016208">
    <property type="entry name" value="Ald_Oxase/xanthine_DH-like"/>
</dbReference>
<dbReference type="Gene3D" id="3.30.365.10">
    <property type="entry name" value="Aldehyde oxidase/xanthine dehydrogenase, molybdopterin binding domain"/>
    <property type="match status" value="4"/>
</dbReference>
<accession>A0ABY7GIP0</accession>
<dbReference type="Pfam" id="PF02738">
    <property type="entry name" value="MoCoBD_1"/>
    <property type="match status" value="1"/>
</dbReference>
<comment type="similarity">
    <text evidence="1">Belongs to the xanthine dehydrogenase family.</text>
</comment>
<dbReference type="SUPFAM" id="SSF56003">
    <property type="entry name" value="Molybdenum cofactor-binding domain"/>
    <property type="match status" value="1"/>
</dbReference>
<evidence type="ECO:0000256" key="1">
    <source>
        <dbReference type="ARBA" id="ARBA00006849"/>
    </source>
</evidence>
<dbReference type="InterPro" id="IPR036856">
    <property type="entry name" value="Ald_Oxase/Xan_DH_a/b_sf"/>
</dbReference>
<keyword evidence="6" id="KW-1185">Reference proteome</keyword>
<dbReference type="InterPro" id="IPR008274">
    <property type="entry name" value="AldOxase/xan_DH_MoCoBD1"/>
</dbReference>
<dbReference type="PANTHER" id="PTHR11908:SF132">
    <property type="entry name" value="ALDEHYDE OXIDASE 1-RELATED"/>
    <property type="match status" value="1"/>
</dbReference>
<keyword evidence="3" id="KW-0560">Oxidoreductase</keyword>
<reference evidence="5" key="1">
    <citation type="submission" date="2022-11" db="EMBL/GenBank/DDBJ databases">
        <title>Methylomonas rapida sp. nov., Carotenoid-Producing Obligate Methanotrophs with High Growth Characteristics and Biotechnological Potential.</title>
        <authorList>
            <person name="Tikhonova E.N."/>
            <person name="Suleimanov R.Z."/>
            <person name="Miroshnikov K."/>
            <person name="Oshkin I.Y."/>
            <person name="Belova S.E."/>
            <person name="Danilova O.V."/>
            <person name="Ashikhmin A."/>
            <person name="Konopkin A."/>
            <person name="But S.Y."/>
            <person name="Khmelenina V.N."/>
            <person name="Kuznetsov N."/>
            <person name="Pimenov N.V."/>
            <person name="Dedysh S.N."/>
        </authorList>
    </citation>
    <scope>NUCLEOTIDE SEQUENCE</scope>
    <source>
        <strain evidence="5">MP1</strain>
    </source>
</reference>
<organism evidence="5 6">
    <name type="scientific">Methylomonas rapida</name>
    <dbReference type="NCBI Taxonomy" id="2963939"/>
    <lineage>
        <taxon>Bacteria</taxon>
        <taxon>Pseudomonadati</taxon>
        <taxon>Pseudomonadota</taxon>
        <taxon>Gammaproteobacteria</taxon>
        <taxon>Methylococcales</taxon>
        <taxon>Methylococcaceae</taxon>
        <taxon>Methylomonas</taxon>
    </lineage>
</organism>
<dbReference type="SUPFAM" id="SSF54665">
    <property type="entry name" value="CO dehydrogenase molybdoprotein N-domain-like"/>
    <property type="match status" value="1"/>
</dbReference>
<dbReference type="InterPro" id="IPR000674">
    <property type="entry name" value="Ald_Oxase/Xan_DH_a/b"/>
</dbReference>
<dbReference type="Proteomes" id="UP001162780">
    <property type="component" value="Chromosome"/>
</dbReference>
<dbReference type="EMBL" id="CP113517">
    <property type="protein sequence ID" value="WAR44186.1"/>
    <property type="molecule type" value="Genomic_DNA"/>
</dbReference>
<name>A0ABY7GIP0_9GAMM</name>
<evidence type="ECO:0000256" key="2">
    <source>
        <dbReference type="ARBA" id="ARBA00022505"/>
    </source>
</evidence>
<keyword evidence="2" id="KW-0500">Molybdenum</keyword>
<evidence type="ECO:0000313" key="6">
    <source>
        <dbReference type="Proteomes" id="UP001162780"/>
    </source>
</evidence>
<feature type="domain" description="Aldehyde oxidase/xanthine dehydrogenase a/b hammerhead" evidence="4">
    <location>
        <begin position="11"/>
        <end position="118"/>
    </location>
</feature>
<evidence type="ECO:0000313" key="5">
    <source>
        <dbReference type="EMBL" id="WAR44186.1"/>
    </source>
</evidence>
<dbReference type="Gene3D" id="3.90.1170.50">
    <property type="entry name" value="Aldehyde oxidase/xanthine dehydrogenase, a/b hammerhead"/>
    <property type="match status" value="1"/>
</dbReference>
<protein>
    <submittedName>
        <fullName evidence="5">Molybdopterin-dependent oxidoreductase</fullName>
    </submittedName>
</protein>
<gene>
    <name evidence="5" type="ORF">NM686_017685</name>
</gene>
<dbReference type="InterPro" id="IPR046867">
    <property type="entry name" value="AldOxase/xan_DH_MoCoBD2"/>
</dbReference>
<evidence type="ECO:0000259" key="4">
    <source>
        <dbReference type="SMART" id="SM01008"/>
    </source>
</evidence>
<dbReference type="InterPro" id="IPR037165">
    <property type="entry name" value="AldOxase/xan_DH_Mopterin-bd_sf"/>
</dbReference>
<proteinExistence type="inferred from homology"/>